<keyword evidence="6 10" id="KW-0472">Membrane</keyword>
<dbReference type="GO" id="GO:0034707">
    <property type="term" value="C:chloride channel complex"/>
    <property type="evidence" value="ECO:0007669"/>
    <property type="project" value="UniProtKB-KW"/>
</dbReference>
<evidence type="ECO:0000256" key="9">
    <source>
        <dbReference type="ARBA" id="ARBA00023303"/>
    </source>
</evidence>
<evidence type="ECO:0000256" key="4">
    <source>
        <dbReference type="ARBA" id="ARBA00022989"/>
    </source>
</evidence>
<feature type="transmembrane region" description="Helical" evidence="10">
    <location>
        <begin position="276"/>
        <end position="299"/>
    </location>
</feature>
<comment type="subcellular location">
    <subcellularLocation>
        <location evidence="1">Membrane</location>
        <topology evidence="1">Multi-pass membrane protein</topology>
    </subcellularLocation>
</comment>
<keyword evidence="5" id="KW-0406">Ion transport</keyword>
<sequence length="424" mass="44301">MIPLPWDLLPGRNQRLRLLAHTRQILAVMLPLGALVGFLVGLALKGLDALEPRIANTAGHAWPALALPAVGLLLNAFWLRGTGIGEVSLFNDLDLARRDPYQVFPFHRSIGKVVGCVLTIGFGGSAGVEGPGKWFGAAVGLQCHRVLRFLSSRAGVVRRLARPPIVMVRGGAAAALAAVFRAPLSGALMAAEHDGRLAAGSTLPCLVSAATGYFFFTRVMGTRPLLPIPGAYPFALRGREILWALVLGLMCGFAATLYLWLREQLGRILARHPLPLRALVAGIGLTLLALPSHLLWHGFPVTQGGGLDMVRHLVQGETLPAEAVAFLALKLAATALTFAGGGIGGLWLPSLAMGAAVGAAFDAWVGLGQTGYFTLLGAASVAGATHGTLLVPVVFLAETTGQTMLVVPALLGTTVSYLVAREGS</sequence>
<evidence type="ECO:0000256" key="2">
    <source>
        <dbReference type="ARBA" id="ARBA00022448"/>
    </source>
</evidence>
<dbReference type="AlphaFoldDB" id="A0AA48KDX2"/>
<evidence type="ECO:0000256" key="6">
    <source>
        <dbReference type="ARBA" id="ARBA00023136"/>
    </source>
</evidence>
<dbReference type="PANTHER" id="PTHR43427">
    <property type="entry name" value="CHLORIDE CHANNEL PROTEIN CLC-E"/>
    <property type="match status" value="1"/>
</dbReference>
<keyword evidence="9" id="KW-0407">Ion channel</keyword>
<feature type="transmembrane region" description="Helical" evidence="10">
    <location>
        <begin position="25"/>
        <end position="47"/>
    </location>
</feature>
<name>A0AA48KDX2_9BACT</name>
<feature type="transmembrane region" description="Helical" evidence="10">
    <location>
        <begin position="346"/>
        <end position="365"/>
    </location>
</feature>
<evidence type="ECO:0000313" key="12">
    <source>
        <dbReference type="Proteomes" id="UP001228113"/>
    </source>
</evidence>
<evidence type="ECO:0000256" key="7">
    <source>
        <dbReference type="ARBA" id="ARBA00023173"/>
    </source>
</evidence>
<evidence type="ECO:0000256" key="8">
    <source>
        <dbReference type="ARBA" id="ARBA00023214"/>
    </source>
</evidence>
<keyword evidence="7" id="KW-0869">Chloride channel</keyword>
<keyword evidence="4 10" id="KW-1133">Transmembrane helix</keyword>
<dbReference type="SUPFAM" id="SSF81340">
    <property type="entry name" value="Clc chloride channel"/>
    <property type="match status" value="1"/>
</dbReference>
<keyword evidence="3 10" id="KW-0812">Transmembrane</keyword>
<keyword evidence="2" id="KW-0813">Transport</keyword>
<evidence type="ECO:0000256" key="1">
    <source>
        <dbReference type="ARBA" id="ARBA00004141"/>
    </source>
</evidence>
<organism evidence="11 12">
    <name type="scientific">Mesoterricola sediminis</name>
    <dbReference type="NCBI Taxonomy" id="2927980"/>
    <lineage>
        <taxon>Bacteria</taxon>
        <taxon>Pseudomonadati</taxon>
        <taxon>Acidobacteriota</taxon>
        <taxon>Holophagae</taxon>
        <taxon>Holophagales</taxon>
        <taxon>Holophagaceae</taxon>
        <taxon>Mesoterricola</taxon>
    </lineage>
</organism>
<evidence type="ECO:0008006" key="13">
    <source>
        <dbReference type="Google" id="ProtNLM"/>
    </source>
</evidence>
<dbReference type="Gene3D" id="1.10.3080.10">
    <property type="entry name" value="Clc chloride channel"/>
    <property type="match status" value="1"/>
</dbReference>
<dbReference type="GO" id="GO:0005254">
    <property type="term" value="F:chloride channel activity"/>
    <property type="evidence" value="ECO:0007669"/>
    <property type="project" value="UniProtKB-KW"/>
</dbReference>
<feature type="transmembrane region" description="Helical" evidence="10">
    <location>
        <begin position="59"/>
        <end position="79"/>
    </location>
</feature>
<accession>A0AA48KDX2</accession>
<keyword evidence="12" id="KW-1185">Reference proteome</keyword>
<evidence type="ECO:0000256" key="10">
    <source>
        <dbReference type="SAM" id="Phobius"/>
    </source>
</evidence>
<dbReference type="InterPro" id="IPR014743">
    <property type="entry name" value="Cl-channel_core"/>
</dbReference>
<feature type="transmembrane region" description="Helical" evidence="10">
    <location>
        <begin position="166"/>
        <end position="191"/>
    </location>
</feature>
<proteinExistence type="predicted"/>
<dbReference type="InterPro" id="IPR050368">
    <property type="entry name" value="ClC-type_chloride_channel"/>
</dbReference>
<feature type="transmembrane region" description="Helical" evidence="10">
    <location>
        <begin position="197"/>
        <end position="216"/>
    </location>
</feature>
<feature type="transmembrane region" description="Helical" evidence="10">
    <location>
        <begin position="372"/>
        <end position="397"/>
    </location>
</feature>
<evidence type="ECO:0000313" key="11">
    <source>
        <dbReference type="EMBL" id="BDU76762.1"/>
    </source>
</evidence>
<protein>
    <recommendedName>
        <fullName evidence="13">Chloride channel protein</fullName>
    </recommendedName>
</protein>
<evidence type="ECO:0000256" key="5">
    <source>
        <dbReference type="ARBA" id="ARBA00023065"/>
    </source>
</evidence>
<dbReference type="KEGG" id="msea:METESE_17200"/>
<dbReference type="CDD" id="cd00400">
    <property type="entry name" value="Voltage_gated_ClC"/>
    <property type="match status" value="1"/>
</dbReference>
<reference evidence="11" key="1">
    <citation type="journal article" date="2023" name="Int. J. Syst. Evol. Microbiol.">
        <title>Mesoterricola silvestris gen. nov., sp. nov., Mesoterricola sediminis sp. nov., Geothrix oryzae sp. nov., Geothrix edaphica sp. nov., Geothrix rubra sp. nov., and Geothrix limicola sp. nov., six novel members of Acidobacteriota isolated from soils.</title>
        <authorList>
            <person name="Itoh H."/>
            <person name="Sugisawa Y."/>
            <person name="Mise K."/>
            <person name="Xu Z."/>
            <person name="Kuniyasu M."/>
            <person name="Ushijima N."/>
            <person name="Kawano K."/>
            <person name="Kobayashi E."/>
            <person name="Shiratori Y."/>
            <person name="Masuda Y."/>
            <person name="Senoo K."/>
        </authorList>
    </citation>
    <scope>NUCLEOTIDE SEQUENCE</scope>
    <source>
        <strain evidence="11">W786</strain>
    </source>
</reference>
<keyword evidence="8" id="KW-0868">Chloride</keyword>
<dbReference type="InterPro" id="IPR001807">
    <property type="entry name" value="ClC"/>
</dbReference>
<dbReference type="PRINTS" id="PR00762">
    <property type="entry name" value="CLCHANNEL"/>
</dbReference>
<feature type="transmembrane region" description="Helical" evidence="10">
    <location>
        <begin position="403"/>
        <end position="420"/>
    </location>
</feature>
<dbReference type="PANTHER" id="PTHR43427:SF6">
    <property type="entry name" value="CHLORIDE CHANNEL PROTEIN CLC-E"/>
    <property type="match status" value="1"/>
</dbReference>
<dbReference type="RefSeq" id="WP_243333790.1">
    <property type="nucleotide sequence ID" value="NZ_AP027081.1"/>
</dbReference>
<gene>
    <name evidence="11" type="ORF">METESE_17200</name>
</gene>
<dbReference type="Pfam" id="PF00654">
    <property type="entry name" value="Voltage_CLC"/>
    <property type="match status" value="1"/>
</dbReference>
<evidence type="ECO:0000256" key="3">
    <source>
        <dbReference type="ARBA" id="ARBA00022692"/>
    </source>
</evidence>
<dbReference type="EMBL" id="AP027081">
    <property type="protein sequence ID" value="BDU76762.1"/>
    <property type="molecule type" value="Genomic_DNA"/>
</dbReference>
<feature type="transmembrane region" description="Helical" evidence="10">
    <location>
        <begin position="241"/>
        <end position="261"/>
    </location>
</feature>
<dbReference type="Proteomes" id="UP001228113">
    <property type="component" value="Chromosome"/>
</dbReference>